<feature type="compositionally biased region" description="Polar residues" evidence="1">
    <location>
        <begin position="360"/>
        <end position="377"/>
    </location>
</feature>
<sequence>MPPQKKSRVLDDTSYLRHIRRKIQGLSPLGALYLPILFTIAVPSIFYNIHLIRSYHISTGFGSIIDPRDRININFKSIITDNIIITLHDSGFANINSVANSSKRRVNSRTSSLLGCADIAELEIVRVLGEGKQKITFEVKLPSGEHAVAKRCQSNNCYNQKLIAEEAEIFRGLHKQFGDEGALRFFGECYVPFDDKKNRPTDITKLASDFSVGHTSVIEMGKPILASWNIPIPTKSSCFKSYFTPRDVEDFRNIARRYANYSDSPIVLTKLEERGLNANITIGMSTDNSYPQQYIVRKSGRGTPGNIFHTDLDMAVVCKNLYKNHICQVDNILKVNCKVISDLTGIPSLDCSFPVVHSTSEASDSNMTTSNKASSPAVSVEDASGGYSSDRINTTRAMEECVALLSKRKKRPKKKSKKDTEQ</sequence>
<dbReference type="KEGG" id="fcy:FRACYDRAFT_252630"/>
<name>A0A1E7EMC9_9STRA</name>
<evidence type="ECO:0000313" key="4">
    <source>
        <dbReference type="Proteomes" id="UP000095751"/>
    </source>
</evidence>
<keyword evidence="4" id="KW-1185">Reference proteome</keyword>
<feature type="transmembrane region" description="Helical" evidence="2">
    <location>
        <begin position="26"/>
        <end position="47"/>
    </location>
</feature>
<evidence type="ECO:0000256" key="2">
    <source>
        <dbReference type="SAM" id="Phobius"/>
    </source>
</evidence>
<keyword evidence="2" id="KW-0812">Transmembrane</keyword>
<reference evidence="3 4" key="1">
    <citation type="submission" date="2016-09" db="EMBL/GenBank/DDBJ databases">
        <title>Extensive genetic diversity and differential bi-allelic expression allows diatom success in the polar Southern Ocean.</title>
        <authorList>
            <consortium name="DOE Joint Genome Institute"/>
            <person name="Mock T."/>
            <person name="Otillar R.P."/>
            <person name="Strauss J."/>
            <person name="Dupont C."/>
            <person name="Frickenhaus S."/>
            <person name="Maumus F."/>
            <person name="Mcmullan M."/>
            <person name="Sanges R."/>
            <person name="Schmutz J."/>
            <person name="Toseland A."/>
            <person name="Valas R."/>
            <person name="Veluchamy A."/>
            <person name="Ward B.J."/>
            <person name="Allen A."/>
            <person name="Barry K."/>
            <person name="Falciatore A."/>
            <person name="Ferrante M."/>
            <person name="Fortunato A.E."/>
            <person name="Gloeckner G."/>
            <person name="Gruber A."/>
            <person name="Hipkin R."/>
            <person name="Janech M."/>
            <person name="Kroth P."/>
            <person name="Leese F."/>
            <person name="Lindquist E."/>
            <person name="Lyon B.R."/>
            <person name="Martin J."/>
            <person name="Mayer C."/>
            <person name="Parker M."/>
            <person name="Quesneville H."/>
            <person name="Raymond J."/>
            <person name="Uhlig C."/>
            <person name="Valentin K.U."/>
            <person name="Worden A.Z."/>
            <person name="Armbrust E.V."/>
            <person name="Bowler C."/>
            <person name="Green B."/>
            <person name="Moulton V."/>
            <person name="Van Oosterhout C."/>
            <person name="Grigoriev I."/>
        </authorList>
    </citation>
    <scope>NUCLEOTIDE SEQUENCE [LARGE SCALE GENOMIC DNA]</scope>
    <source>
        <strain evidence="3 4">CCMP1102</strain>
    </source>
</reference>
<dbReference type="InParanoid" id="A0A1E7EMC9"/>
<dbReference type="EMBL" id="KV784394">
    <property type="protein sequence ID" value="OEU06997.1"/>
    <property type="molecule type" value="Genomic_DNA"/>
</dbReference>
<dbReference type="AlphaFoldDB" id="A0A1E7EMC9"/>
<keyword evidence="2" id="KW-1133">Transmembrane helix</keyword>
<gene>
    <name evidence="3" type="ORF">FRACYDRAFT_252630</name>
</gene>
<evidence type="ECO:0000256" key="1">
    <source>
        <dbReference type="SAM" id="MobiDB-lite"/>
    </source>
</evidence>
<organism evidence="3 4">
    <name type="scientific">Fragilariopsis cylindrus CCMP1102</name>
    <dbReference type="NCBI Taxonomy" id="635003"/>
    <lineage>
        <taxon>Eukaryota</taxon>
        <taxon>Sar</taxon>
        <taxon>Stramenopiles</taxon>
        <taxon>Ochrophyta</taxon>
        <taxon>Bacillariophyta</taxon>
        <taxon>Bacillariophyceae</taxon>
        <taxon>Bacillariophycidae</taxon>
        <taxon>Bacillariales</taxon>
        <taxon>Bacillariaceae</taxon>
        <taxon>Fragilariopsis</taxon>
    </lineage>
</organism>
<evidence type="ECO:0000313" key="3">
    <source>
        <dbReference type="EMBL" id="OEU06997.1"/>
    </source>
</evidence>
<feature type="region of interest" description="Disordered" evidence="1">
    <location>
        <begin position="403"/>
        <end position="422"/>
    </location>
</feature>
<feature type="compositionally biased region" description="Basic residues" evidence="1">
    <location>
        <begin position="406"/>
        <end position="422"/>
    </location>
</feature>
<keyword evidence="2" id="KW-0472">Membrane</keyword>
<feature type="region of interest" description="Disordered" evidence="1">
    <location>
        <begin position="360"/>
        <end position="392"/>
    </location>
</feature>
<dbReference type="Proteomes" id="UP000095751">
    <property type="component" value="Unassembled WGS sequence"/>
</dbReference>
<protein>
    <submittedName>
        <fullName evidence="3">Uncharacterized protein</fullName>
    </submittedName>
</protein>
<proteinExistence type="predicted"/>
<accession>A0A1E7EMC9</accession>